<feature type="compositionally biased region" description="Basic and acidic residues" evidence="1">
    <location>
        <begin position="117"/>
        <end position="130"/>
    </location>
</feature>
<feature type="compositionally biased region" description="Low complexity" evidence="1">
    <location>
        <begin position="728"/>
        <end position="737"/>
    </location>
</feature>
<dbReference type="EMBL" id="MU839834">
    <property type="protein sequence ID" value="KAK1755037.1"/>
    <property type="molecule type" value="Genomic_DNA"/>
</dbReference>
<feature type="compositionally biased region" description="Polar residues" evidence="1">
    <location>
        <begin position="221"/>
        <end position="232"/>
    </location>
</feature>
<feature type="region of interest" description="Disordered" evidence="1">
    <location>
        <begin position="102"/>
        <end position="233"/>
    </location>
</feature>
<proteinExistence type="predicted"/>
<evidence type="ECO:0000256" key="1">
    <source>
        <dbReference type="SAM" id="MobiDB-lite"/>
    </source>
</evidence>
<feature type="compositionally biased region" description="Basic and acidic residues" evidence="1">
    <location>
        <begin position="949"/>
        <end position="960"/>
    </location>
</feature>
<feature type="compositionally biased region" description="Basic and acidic residues" evidence="1">
    <location>
        <begin position="525"/>
        <end position="543"/>
    </location>
</feature>
<feature type="compositionally biased region" description="Basic and acidic residues" evidence="1">
    <location>
        <begin position="865"/>
        <end position="874"/>
    </location>
</feature>
<accession>A0AAJ0F5Y1</accession>
<sequence length="1197" mass="129933">MDSIMFSPYGYGPLPPAAMAEIQKKTLALRSGNFQAMLELGKKKPETTQIDHTSPPSSPPPLDSEDSQSQSLQVRRAESQSQQQNALMLKAARRSVLLPALSIAIPPPAVGGKRARAREVDTETETEKGSEQGASNEAGAGVDPVQKQVKFLAPDEDEMSDQSSICQSPSWEGYGKRKKEKKKEAEKRRKEKERAEKEAKAAKKRLAARLSKSPPPDIGRSSRSGGLTNADRSMSDPVLINQYLLPEIQSPTLPKDVERTISADNLHQLHNQQPAMAEVLSDSASTGRRFVGGVKLDREREAAFQNQLTNNGHPSHYVQGDERADYHQYPHSPPPDGSIPSSHPSSPSFPTRQDLRPGREMFPPSASRTPMLRQMSAPANARGNGLFQGASKIFRARDGKSNGDAEFERGRNRDGYVQPHREGSTERSLAEVAYEQLVNTGNFHPSSTRSSSRGTQNTRRSSFTQEARSVALKLAGIRTTPAAKEDPKRTSIHNDYFNYPEHAGEPSEAAQSQHRDGSFPLSEVDLPHRTHPYRDGVVFHDRPPTAQSSVSSSNPSVSGSAPSNQSKKSRSLKDAAKAALHISRSGPPSPGLNRSNAATDYTTFRGRVESHASSPEERTAPPVALPSIPQATHNSTANDNHSSETSSSSAKPSTAAKTEVDAHVASRVSEGSSSSSAYEDGSPLPSPVTTPDTSRPQSSKDVPFTVKEIKDSQKTPTPQDDDATLRQSSEGSSTSSTPRLIKSENRESDEMTDEDRWSRTAMPIEIDSETQHFESVDALDNIDEALANASAALQMPIQMRPQPSMSQSNPNISSQVSKGHSPPNTSPLSDAGSDESVEPTISIPPRSKRRELVAGRSPTSPDMSSPERRARDYDYGSISRDVLDQLEGSQEQTADTQRRGAKRDRNRRKQTQRQDGPSEMEGMEARRQRSAGRMASAEEEFDPLNRSMTPDERIVSDRDANPYALPTNNPYLAEFPGTKPQFATARPPSRTRTSPPSPESPRFPRTSSPYVQEPIRAPGPPRMASAPAPVLRPSSATSVRSATAPPPPSVSAQAPSPTPSASRPPPVSILKQPARSTSDPAQPTTSAAGRSPMLSALPKHMQLQAGMSVKPPVSAAEARMAPIAKMFVECCNCKFYHDMPSKLYECMAKPDAVVEDRLLGISGAITTSVKCPWCQHNMTTSCCAGYAAVVYLKEKMH</sequence>
<feature type="compositionally biased region" description="Low complexity" evidence="1">
    <location>
        <begin position="643"/>
        <end position="657"/>
    </location>
</feature>
<feature type="compositionally biased region" description="Basic and acidic residues" evidence="1">
    <location>
        <begin position="182"/>
        <end position="201"/>
    </location>
</feature>
<feature type="compositionally biased region" description="Basic and acidic residues" evidence="1">
    <location>
        <begin position="395"/>
        <end position="427"/>
    </location>
</feature>
<feature type="compositionally biased region" description="Low complexity" evidence="1">
    <location>
        <begin position="1032"/>
        <end position="1043"/>
    </location>
</feature>
<keyword evidence="3" id="KW-1185">Reference proteome</keyword>
<feature type="compositionally biased region" description="Polar residues" evidence="1">
    <location>
        <begin position="1074"/>
        <end position="1088"/>
    </location>
</feature>
<gene>
    <name evidence="2" type="ORF">QBC47DRAFT_207695</name>
</gene>
<feature type="region of interest" description="Disordered" evidence="1">
    <location>
        <begin position="440"/>
        <end position="777"/>
    </location>
</feature>
<feature type="compositionally biased region" description="Polar residues" evidence="1">
    <location>
        <begin position="687"/>
        <end position="700"/>
    </location>
</feature>
<feature type="compositionally biased region" description="Pro residues" evidence="1">
    <location>
        <begin position="1056"/>
        <end position="1067"/>
    </location>
</feature>
<feature type="compositionally biased region" description="Polar residues" evidence="1">
    <location>
        <begin position="629"/>
        <end position="640"/>
    </location>
</feature>
<dbReference type="AlphaFoldDB" id="A0AAJ0F5Y1"/>
<feature type="compositionally biased region" description="Low complexity" evidence="1">
    <location>
        <begin position="665"/>
        <end position="682"/>
    </location>
</feature>
<comment type="caution">
    <text evidence="2">The sequence shown here is derived from an EMBL/GenBank/DDBJ whole genome shotgun (WGS) entry which is preliminary data.</text>
</comment>
<feature type="region of interest" description="Disordered" evidence="1">
    <location>
        <begin position="393"/>
        <end position="427"/>
    </location>
</feature>
<feature type="compositionally biased region" description="Polar residues" evidence="1">
    <location>
        <begin position="801"/>
        <end position="828"/>
    </location>
</feature>
<organism evidence="2 3">
    <name type="scientific">Echria macrotheca</name>
    <dbReference type="NCBI Taxonomy" id="438768"/>
    <lineage>
        <taxon>Eukaryota</taxon>
        <taxon>Fungi</taxon>
        <taxon>Dikarya</taxon>
        <taxon>Ascomycota</taxon>
        <taxon>Pezizomycotina</taxon>
        <taxon>Sordariomycetes</taxon>
        <taxon>Sordariomycetidae</taxon>
        <taxon>Sordariales</taxon>
        <taxon>Schizotheciaceae</taxon>
        <taxon>Echria</taxon>
    </lineage>
</organism>
<feature type="region of interest" description="Disordered" evidence="1">
    <location>
        <begin position="325"/>
        <end position="370"/>
    </location>
</feature>
<feature type="compositionally biased region" description="Polar residues" evidence="1">
    <location>
        <begin position="592"/>
        <end position="602"/>
    </location>
</feature>
<feature type="compositionally biased region" description="Basic residues" evidence="1">
    <location>
        <begin position="899"/>
        <end position="911"/>
    </location>
</feature>
<evidence type="ECO:0000313" key="2">
    <source>
        <dbReference type="EMBL" id="KAK1755037.1"/>
    </source>
</evidence>
<feature type="region of interest" description="Disordered" evidence="1">
    <location>
        <begin position="793"/>
        <end position="1092"/>
    </location>
</feature>
<name>A0AAJ0F5Y1_9PEZI</name>
<evidence type="ECO:0000313" key="3">
    <source>
        <dbReference type="Proteomes" id="UP001239445"/>
    </source>
</evidence>
<feature type="compositionally biased region" description="Basic and acidic residues" evidence="1">
    <location>
        <begin position="741"/>
        <end position="758"/>
    </location>
</feature>
<feature type="compositionally biased region" description="Polar residues" evidence="1">
    <location>
        <begin position="161"/>
        <end position="170"/>
    </location>
</feature>
<reference evidence="2" key="1">
    <citation type="submission" date="2023-06" db="EMBL/GenBank/DDBJ databases">
        <title>Genome-scale phylogeny and comparative genomics of the fungal order Sordariales.</title>
        <authorList>
            <consortium name="Lawrence Berkeley National Laboratory"/>
            <person name="Hensen N."/>
            <person name="Bonometti L."/>
            <person name="Westerberg I."/>
            <person name="Brannstrom I.O."/>
            <person name="Guillou S."/>
            <person name="Cros-Aarteil S."/>
            <person name="Calhoun S."/>
            <person name="Haridas S."/>
            <person name="Kuo A."/>
            <person name="Mondo S."/>
            <person name="Pangilinan J."/>
            <person name="Riley R."/>
            <person name="Labutti K."/>
            <person name="Andreopoulos B."/>
            <person name="Lipzen A."/>
            <person name="Chen C."/>
            <person name="Yanf M."/>
            <person name="Daum C."/>
            <person name="Ng V."/>
            <person name="Clum A."/>
            <person name="Steindorff A."/>
            <person name="Ohm R."/>
            <person name="Martin F."/>
            <person name="Silar P."/>
            <person name="Natvig D."/>
            <person name="Lalanne C."/>
            <person name="Gautier V."/>
            <person name="Ament-Velasquez S.L."/>
            <person name="Kruys A."/>
            <person name="Hutchinson M.I."/>
            <person name="Powell A.J."/>
            <person name="Barry K."/>
            <person name="Miller A.N."/>
            <person name="Grigoriev I.V."/>
            <person name="Debuchy R."/>
            <person name="Gladieux P."/>
            <person name="Thoren M.H."/>
            <person name="Johannesson H."/>
        </authorList>
    </citation>
    <scope>NUCLEOTIDE SEQUENCE</scope>
    <source>
        <strain evidence="2">PSN4</strain>
    </source>
</reference>
<feature type="compositionally biased region" description="Basic and acidic residues" evidence="1">
    <location>
        <begin position="606"/>
        <end position="619"/>
    </location>
</feature>
<protein>
    <submittedName>
        <fullName evidence="2">Uncharacterized protein</fullName>
    </submittedName>
</protein>
<feature type="compositionally biased region" description="Polar residues" evidence="1">
    <location>
        <begin position="440"/>
        <end position="467"/>
    </location>
</feature>
<feature type="region of interest" description="Disordered" evidence="1">
    <location>
        <begin position="39"/>
        <end position="87"/>
    </location>
</feature>
<dbReference type="Proteomes" id="UP001239445">
    <property type="component" value="Unassembled WGS sequence"/>
</dbReference>
<feature type="compositionally biased region" description="Low complexity" evidence="1">
    <location>
        <begin position="548"/>
        <end position="564"/>
    </location>
</feature>
<feature type="compositionally biased region" description="Low complexity" evidence="1">
    <location>
        <begin position="338"/>
        <end position="350"/>
    </location>
</feature>